<sequence>MPPSTTEYKREMARNSVEHPETSVDNRVKKRYPVAVPSSKSSSSKNQKHRTFFMQAPDDEVKIKQEPKSPSGSKRNLEATSSLSSLSFNKKIKQESPSGFTSEKVISLLTSDDVIPETVFGDSDSDGESEVTHSTLLEEFLAACDIPGDDQATRTILRKANVLSWTDLVPSVQMTTNVLTGHGMPFDTARRLMDGAKEADDLQKKASSSK</sequence>
<dbReference type="InParanoid" id="F4RPB4"/>
<accession>F4RPB4</accession>
<feature type="compositionally biased region" description="Basic and acidic residues" evidence="1">
    <location>
        <begin position="7"/>
        <end position="27"/>
    </location>
</feature>
<evidence type="ECO:0000313" key="2">
    <source>
        <dbReference type="EMBL" id="EGG05787.1"/>
    </source>
</evidence>
<dbReference type="Proteomes" id="UP000001072">
    <property type="component" value="Unassembled WGS sequence"/>
</dbReference>
<keyword evidence="3" id="KW-1185">Reference proteome</keyword>
<proteinExistence type="predicted"/>
<feature type="region of interest" description="Disordered" evidence="1">
    <location>
        <begin position="1"/>
        <end position="80"/>
    </location>
</feature>
<dbReference type="RefSeq" id="XP_007410843.1">
    <property type="nucleotide sequence ID" value="XM_007410781.1"/>
</dbReference>
<dbReference type="AlphaFoldDB" id="F4RPB4"/>
<evidence type="ECO:0000256" key="1">
    <source>
        <dbReference type="SAM" id="MobiDB-lite"/>
    </source>
</evidence>
<name>F4RPB4_MELLP</name>
<protein>
    <submittedName>
        <fullName evidence="2">Uncharacterized protein</fullName>
    </submittedName>
</protein>
<gene>
    <name evidence="2" type="ORF">MELLADRAFT_87686</name>
</gene>
<dbReference type="KEGG" id="mlr:MELLADRAFT_87686"/>
<organism evidence="3">
    <name type="scientific">Melampsora larici-populina (strain 98AG31 / pathotype 3-4-7)</name>
    <name type="common">Poplar leaf rust fungus</name>
    <dbReference type="NCBI Taxonomy" id="747676"/>
    <lineage>
        <taxon>Eukaryota</taxon>
        <taxon>Fungi</taxon>
        <taxon>Dikarya</taxon>
        <taxon>Basidiomycota</taxon>
        <taxon>Pucciniomycotina</taxon>
        <taxon>Pucciniomycetes</taxon>
        <taxon>Pucciniales</taxon>
        <taxon>Melampsoraceae</taxon>
        <taxon>Melampsora</taxon>
    </lineage>
</organism>
<evidence type="ECO:0000313" key="3">
    <source>
        <dbReference type="Proteomes" id="UP000001072"/>
    </source>
</evidence>
<feature type="compositionally biased region" description="Polar residues" evidence="1">
    <location>
        <begin position="68"/>
        <end position="80"/>
    </location>
</feature>
<dbReference type="EMBL" id="GL883111">
    <property type="protein sequence ID" value="EGG05787.1"/>
    <property type="molecule type" value="Genomic_DNA"/>
</dbReference>
<dbReference type="VEuPathDB" id="FungiDB:MELLADRAFT_87686"/>
<reference evidence="3" key="1">
    <citation type="journal article" date="2011" name="Proc. Natl. Acad. Sci. U.S.A.">
        <title>Obligate biotrophy features unraveled by the genomic analysis of rust fungi.</title>
        <authorList>
            <person name="Duplessis S."/>
            <person name="Cuomo C.A."/>
            <person name="Lin Y.-C."/>
            <person name="Aerts A."/>
            <person name="Tisserant E."/>
            <person name="Veneault-Fourrey C."/>
            <person name="Joly D.L."/>
            <person name="Hacquard S."/>
            <person name="Amselem J."/>
            <person name="Cantarel B.L."/>
            <person name="Chiu R."/>
            <person name="Coutinho P.M."/>
            <person name="Feau N."/>
            <person name="Field M."/>
            <person name="Frey P."/>
            <person name="Gelhaye E."/>
            <person name="Goldberg J."/>
            <person name="Grabherr M.G."/>
            <person name="Kodira C.D."/>
            <person name="Kohler A."/>
            <person name="Kuees U."/>
            <person name="Lindquist E.A."/>
            <person name="Lucas S.M."/>
            <person name="Mago R."/>
            <person name="Mauceli E."/>
            <person name="Morin E."/>
            <person name="Murat C."/>
            <person name="Pangilinan J.L."/>
            <person name="Park R."/>
            <person name="Pearson M."/>
            <person name="Quesneville H."/>
            <person name="Rouhier N."/>
            <person name="Sakthikumar S."/>
            <person name="Salamov A.A."/>
            <person name="Schmutz J."/>
            <person name="Selles B."/>
            <person name="Shapiro H."/>
            <person name="Tanguay P."/>
            <person name="Tuskan G.A."/>
            <person name="Henrissat B."/>
            <person name="Van de Peer Y."/>
            <person name="Rouze P."/>
            <person name="Ellis J.G."/>
            <person name="Dodds P.N."/>
            <person name="Schein J.E."/>
            <person name="Zhong S."/>
            <person name="Hamelin R.C."/>
            <person name="Grigoriev I.V."/>
            <person name="Szabo L.J."/>
            <person name="Martin F."/>
        </authorList>
    </citation>
    <scope>NUCLEOTIDE SEQUENCE [LARGE SCALE GENOMIC DNA]</scope>
    <source>
        <strain evidence="3">98AG31 / pathotype 3-4-7</strain>
    </source>
</reference>
<dbReference type="GeneID" id="18934606"/>
<dbReference type="HOGENOM" id="CLU_1409063_0_0_1"/>